<protein>
    <recommendedName>
        <fullName evidence="1">DUF4283 domain-containing protein</fullName>
    </recommendedName>
</protein>
<reference evidence="2" key="1">
    <citation type="submission" date="2022-02" db="EMBL/GenBank/DDBJ databases">
        <authorList>
            <person name="Henning P.M."/>
            <person name="McCubbin A.G."/>
            <person name="Shore J.S."/>
        </authorList>
    </citation>
    <scope>NUCLEOTIDE SEQUENCE</scope>
    <source>
        <strain evidence="2">F60SS</strain>
        <tissue evidence="2">Leaves</tissue>
    </source>
</reference>
<feature type="domain" description="DUF4283" evidence="1">
    <location>
        <begin position="4"/>
        <end position="67"/>
    </location>
</feature>
<accession>A0A9Q0FKL8</accession>
<name>A0A9Q0FKL8_9ROSI</name>
<comment type="caution">
    <text evidence="2">The sequence shown here is derived from an EMBL/GenBank/DDBJ whole genome shotgun (WGS) entry which is preliminary data.</text>
</comment>
<dbReference type="InterPro" id="IPR025558">
    <property type="entry name" value="DUF4283"/>
</dbReference>
<sequence length="67" mass="7735">MGYKALYSRLTQLWKPGAGLELLDLGHGSYLAKFASVANLERVVTRGPWMIQDHYLTLRQWTPDFRP</sequence>
<gene>
    <name evidence="2" type="ORF">Tsubulata_000021</name>
</gene>
<dbReference type="AlphaFoldDB" id="A0A9Q0FKL8"/>
<evidence type="ECO:0000313" key="3">
    <source>
        <dbReference type="Proteomes" id="UP001141552"/>
    </source>
</evidence>
<dbReference type="Pfam" id="PF14111">
    <property type="entry name" value="DUF4283"/>
    <property type="match status" value="1"/>
</dbReference>
<evidence type="ECO:0000313" key="2">
    <source>
        <dbReference type="EMBL" id="KAJ4832479.1"/>
    </source>
</evidence>
<dbReference type="PANTHER" id="PTHR31286:SF99">
    <property type="entry name" value="DUF4283 DOMAIN-CONTAINING PROTEIN"/>
    <property type="match status" value="1"/>
</dbReference>
<keyword evidence="3" id="KW-1185">Reference proteome</keyword>
<reference evidence="2" key="2">
    <citation type="journal article" date="2023" name="Plants (Basel)">
        <title>Annotation of the Turnera subulata (Passifloraceae) Draft Genome Reveals the S-Locus Evolved after the Divergence of Turneroideae from Passifloroideae in a Stepwise Manner.</title>
        <authorList>
            <person name="Henning P.M."/>
            <person name="Roalson E.H."/>
            <person name="Mir W."/>
            <person name="McCubbin A.G."/>
            <person name="Shore J.S."/>
        </authorList>
    </citation>
    <scope>NUCLEOTIDE SEQUENCE</scope>
    <source>
        <strain evidence="2">F60SS</strain>
    </source>
</reference>
<proteinExistence type="predicted"/>
<dbReference type="Proteomes" id="UP001141552">
    <property type="component" value="Unassembled WGS sequence"/>
</dbReference>
<dbReference type="PANTHER" id="PTHR31286">
    <property type="entry name" value="GLYCINE-RICH CELL WALL STRUCTURAL PROTEIN 1.8-LIKE"/>
    <property type="match status" value="1"/>
</dbReference>
<dbReference type="OrthoDB" id="851886at2759"/>
<dbReference type="InterPro" id="IPR040256">
    <property type="entry name" value="At4g02000-like"/>
</dbReference>
<organism evidence="2 3">
    <name type="scientific">Turnera subulata</name>
    <dbReference type="NCBI Taxonomy" id="218843"/>
    <lineage>
        <taxon>Eukaryota</taxon>
        <taxon>Viridiplantae</taxon>
        <taxon>Streptophyta</taxon>
        <taxon>Embryophyta</taxon>
        <taxon>Tracheophyta</taxon>
        <taxon>Spermatophyta</taxon>
        <taxon>Magnoliopsida</taxon>
        <taxon>eudicotyledons</taxon>
        <taxon>Gunneridae</taxon>
        <taxon>Pentapetalae</taxon>
        <taxon>rosids</taxon>
        <taxon>fabids</taxon>
        <taxon>Malpighiales</taxon>
        <taxon>Passifloraceae</taxon>
        <taxon>Turnera</taxon>
    </lineage>
</organism>
<dbReference type="EMBL" id="JAKUCV010005122">
    <property type="protein sequence ID" value="KAJ4832479.1"/>
    <property type="molecule type" value="Genomic_DNA"/>
</dbReference>
<evidence type="ECO:0000259" key="1">
    <source>
        <dbReference type="Pfam" id="PF14111"/>
    </source>
</evidence>